<keyword evidence="2" id="KW-1133">Transmembrane helix</keyword>
<evidence type="ECO:0000256" key="2">
    <source>
        <dbReference type="SAM" id="Phobius"/>
    </source>
</evidence>
<proteinExistence type="predicted"/>
<protein>
    <submittedName>
        <fullName evidence="4">Sensitive to high expression protein 9, mitochondrial</fullName>
    </submittedName>
</protein>
<keyword evidence="3" id="KW-1185">Reference proteome</keyword>
<evidence type="ECO:0000256" key="1">
    <source>
        <dbReference type="SAM" id="Coils"/>
    </source>
</evidence>
<name>A0A183CR07_GLOPA</name>
<keyword evidence="2" id="KW-0472">Membrane</keyword>
<accession>A0A183CR07</accession>
<evidence type="ECO:0000313" key="4">
    <source>
        <dbReference type="WBParaSite" id="GPLIN_001531500"/>
    </source>
</evidence>
<feature type="transmembrane region" description="Helical" evidence="2">
    <location>
        <begin position="40"/>
        <end position="57"/>
    </location>
</feature>
<sequence length="151" mass="17622">NFSMAAHEEEEQTKLGELKHLREMIKQFELELKETKGIDPFQIVGAIVLFIFVIYTVHRLNKQNAIVAELEEQKQSNANKFAELEGYQNQQQQNIDALTEAQKRNGLIPQQNRWNSSILCHKDLALTEPGRLIVKKEREAKYGSYFVIFRF</sequence>
<keyword evidence="2" id="KW-0812">Transmembrane</keyword>
<organism evidence="3 4">
    <name type="scientific">Globodera pallida</name>
    <name type="common">Potato cyst nematode worm</name>
    <name type="synonym">Heterodera pallida</name>
    <dbReference type="NCBI Taxonomy" id="36090"/>
    <lineage>
        <taxon>Eukaryota</taxon>
        <taxon>Metazoa</taxon>
        <taxon>Ecdysozoa</taxon>
        <taxon>Nematoda</taxon>
        <taxon>Chromadorea</taxon>
        <taxon>Rhabditida</taxon>
        <taxon>Tylenchina</taxon>
        <taxon>Tylenchomorpha</taxon>
        <taxon>Tylenchoidea</taxon>
        <taxon>Heteroderidae</taxon>
        <taxon>Heteroderinae</taxon>
        <taxon>Globodera</taxon>
    </lineage>
</organism>
<evidence type="ECO:0000313" key="3">
    <source>
        <dbReference type="Proteomes" id="UP000050741"/>
    </source>
</evidence>
<reference evidence="3" key="1">
    <citation type="submission" date="2014-05" db="EMBL/GenBank/DDBJ databases">
        <title>The genome and life-stage specific transcriptomes of Globodera pallida elucidate key aspects of plant parasitism by a cyst nematode.</title>
        <authorList>
            <person name="Cotton J.A."/>
            <person name="Lilley C.J."/>
            <person name="Jones L.M."/>
            <person name="Kikuchi T."/>
            <person name="Reid A.J."/>
            <person name="Thorpe P."/>
            <person name="Tsai I.J."/>
            <person name="Beasley H."/>
            <person name="Blok V."/>
            <person name="Cock P.J.A."/>
            <person name="Van den Akker S.E."/>
            <person name="Holroyd N."/>
            <person name="Hunt M."/>
            <person name="Mantelin S."/>
            <person name="Naghra H."/>
            <person name="Pain A."/>
            <person name="Palomares-Rius J.E."/>
            <person name="Zarowiecki M."/>
            <person name="Berriman M."/>
            <person name="Jones J.T."/>
            <person name="Urwin P.E."/>
        </authorList>
    </citation>
    <scope>NUCLEOTIDE SEQUENCE [LARGE SCALE GENOMIC DNA]</scope>
    <source>
        <strain evidence="3">Lindley</strain>
    </source>
</reference>
<feature type="coiled-coil region" evidence="1">
    <location>
        <begin position="18"/>
        <end position="90"/>
    </location>
</feature>
<dbReference type="AlphaFoldDB" id="A0A183CR07"/>
<reference evidence="4" key="2">
    <citation type="submission" date="2016-06" db="UniProtKB">
        <authorList>
            <consortium name="WormBaseParasite"/>
        </authorList>
    </citation>
    <scope>IDENTIFICATION</scope>
</reference>
<keyword evidence="1" id="KW-0175">Coiled coil</keyword>
<dbReference type="Proteomes" id="UP000050741">
    <property type="component" value="Unassembled WGS sequence"/>
</dbReference>
<dbReference type="WBParaSite" id="GPLIN_001531500">
    <property type="protein sequence ID" value="GPLIN_001531500"/>
    <property type="gene ID" value="GPLIN_001531500"/>
</dbReference>